<protein>
    <submittedName>
        <fullName evidence="3">Transcriptional regulator, ArsR family</fullName>
    </submittedName>
</protein>
<evidence type="ECO:0000313" key="4">
    <source>
        <dbReference type="Proteomes" id="UP000050360"/>
    </source>
</evidence>
<dbReference type="Proteomes" id="UP000050360">
    <property type="component" value="Unassembled WGS sequence"/>
</dbReference>
<dbReference type="Pfam" id="PF01022">
    <property type="entry name" value="HTH_5"/>
    <property type="match status" value="1"/>
</dbReference>
<feature type="domain" description="HTH arsR-type" evidence="1">
    <location>
        <begin position="14"/>
        <end position="53"/>
    </location>
</feature>
<comment type="caution">
    <text evidence="3">The sequence shown here is derived from an EMBL/GenBank/DDBJ whole genome shotgun (WGS) entry which is preliminary data.</text>
</comment>
<dbReference type="InterPro" id="IPR011991">
    <property type="entry name" value="ArsR-like_HTH"/>
</dbReference>
<gene>
    <name evidence="3" type="ORF">MPEBLZ_03704</name>
</gene>
<evidence type="ECO:0000259" key="1">
    <source>
        <dbReference type="Pfam" id="PF01022"/>
    </source>
</evidence>
<accession>A0A0P8A5E0</accession>
<dbReference type="Pfam" id="PF08350">
    <property type="entry name" value="FilR1_middle"/>
    <property type="match status" value="1"/>
</dbReference>
<dbReference type="SUPFAM" id="SSF46785">
    <property type="entry name" value="Winged helix' DNA-binding domain"/>
    <property type="match status" value="1"/>
</dbReference>
<dbReference type="GO" id="GO:0003700">
    <property type="term" value="F:DNA-binding transcription factor activity"/>
    <property type="evidence" value="ECO:0007669"/>
    <property type="project" value="InterPro"/>
</dbReference>
<dbReference type="AlphaFoldDB" id="A0A0P8A5E0"/>
<dbReference type="InterPro" id="IPR013561">
    <property type="entry name" value="FilR1_middle_dom"/>
</dbReference>
<organism evidence="3 4">
    <name type="scientific">Candidatus Methanoperedens nitratireducens</name>
    <dbReference type="NCBI Taxonomy" id="1392998"/>
    <lineage>
        <taxon>Archaea</taxon>
        <taxon>Methanobacteriati</taxon>
        <taxon>Methanobacteriota</taxon>
        <taxon>Stenosarchaea group</taxon>
        <taxon>Methanomicrobia</taxon>
        <taxon>Methanosarcinales</taxon>
        <taxon>ANME-2 cluster</taxon>
        <taxon>Candidatus Methanoperedentaceae</taxon>
        <taxon>Candidatus Methanoperedens</taxon>
    </lineage>
</organism>
<dbReference type="PIRSF" id="PIRSF006692">
    <property type="entry name" value="TF_HTH_AF0396_prd"/>
    <property type="match status" value="1"/>
</dbReference>
<evidence type="ECO:0000313" key="3">
    <source>
        <dbReference type="EMBL" id="KPQ41739.1"/>
    </source>
</evidence>
<reference evidence="3 4" key="1">
    <citation type="submission" date="2015-09" db="EMBL/GenBank/DDBJ databases">
        <title>A metagenomics-based metabolic model of nitrate-dependent anaerobic oxidation of methane by Methanoperedens-like archaea.</title>
        <authorList>
            <person name="Arshad A."/>
            <person name="Speth D.R."/>
            <person name="De Graaf R.M."/>
            <person name="Op Den Camp H.J."/>
            <person name="Jetten M.S."/>
            <person name="Welte C.U."/>
        </authorList>
    </citation>
    <scope>NUCLEOTIDE SEQUENCE [LARGE SCALE GENOMIC DNA]</scope>
</reference>
<dbReference type="InterPro" id="IPR036388">
    <property type="entry name" value="WH-like_DNA-bd_sf"/>
</dbReference>
<dbReference type="InterPro" id="IPR016490">
    <property type="entry name" value="Tscrpt_reg_HTH_AF0396-typ3"/>
</dbReference>
<proteinExistence type="predicted"/>
<dbReference type="Gene3D" id="1.10.10.10">
    <property type="entry name" value="Winged helix-like DNA-binding domain superfamily/Winged helix DNA-binding domain"/>
    <property type="match status" value="1"/>
</dbReference>
<name>A0A0P8A5E0_9EURY</name>
<sequence>MKANGLLSLIAFSEKRREILSFVQKKPKTLHEIKDHFEVTSPEIIPQIKKLEKNYLICQKDRKYVLTDVGEIVNNSLDQLVKTLDTFEKDMEFWNSHNIKGIPWEFRIRLCELGEFKIFKSTQTEMFKPHEEYVKNLLNSKFMFGVSPVLHPDYPKHIKMLKDKGIPISIIITRDVLEKLKENHMPELENSLKYEIMQLQICDDNVEIAFTVTDNFLSMRLFLKDNTYDFYKNIISTEKSALEWGMDLFRYYEKRSRKIKLQDF</sequence>
<dbReference type="CDD" id="cd00090">
    <property type="entry name" value="HTH_ARSR"/>
    <property type="match status" value="1"/>
</dbReference>
<dbReference type="InterPro" id="IPR001845">
    <property type="entry name" value="HTH_ArsR_DNA-bd_dom"/>
</dbReference>
<dbReference type="InterPro" id="IPR036390">
    <property type="entry name" value="WH_DNA-bd_sf"/>
</dbReference>
<dbReference type="EMBL" id="LKCM01000310">
    <property type="protein sequence ID" value="KPQ41739.1"/>
    <property type="molecule type" value="Genomic_DNA"/>
</dbReference>
<feature type="domain" description="Methanogenesis regulatory protein FilR1 middle" evidence="2">
    <location>
        <begin position="126"/>
        <end position="254"/>
    </location>
</feature>
<evidence type="ECO:0000259" key="2">
    <source>
        <dbReference type="Pfam" id="PF08350"/>
    </source>
</evidence>